<name>A0ACC2CVC1_DIPCM</name>
<accession>A0ACC2CVC1</accession>
<dbReference type="Proteomes" id="UP001162992">
    <property type="component" value="Chromosome 8"/>
</dbReference>
<keyword evidence="2" id="KW-1185">Reference proteome</keyword>
<organism evidence="1 2">
    <name type="scientific">Diphasiastrum complanatum</name>
    <name type="common">Issler's clubmoss</name>
    <name type="synonym">Lycopodium complanatum</name>
    <dbReference type="NCBI Taxonomy" id="34168"/>
    <lineage>
        <taxon>Eukaryota</taxon>
        <taxon>Viridiplantae</taxon>
        <taxon>Streptophyta</taxon>
        <taxon>Embryophyta</taxon>
        <taxon>Tracheophyta</taxon>
        <taxon>Lycopodiopsida</taxon>
        <taxon>Lycopodiales</taxon>
        <taxon>Lycopodiaceae</taxon>
        <taxon>Lycopodioideae</taxon>
        <taxon>Diphasiastrum</taxon>
    </lineage>
</organism>
<gene>
    <name evidence="1" type="ORF">O6H91_08G017900</name>
</gene>
<dbReference type="EMBL" id="CM055099">
    <property type="protein sequence ID" value="KAJ7545955.1"/>
    <property type="molecule type" value="Genomic_DNA"/>
</dbReference>
<evidence type="ECO:0000313" key="2">
    <source>
        <dbReference type="Proteomes" id="UP001162992"/>
    </source>
</evidence>
<sequence length="365" mass="41202">MASVASLPSLFAAEDSTLFKQIKMKGVKALVDSGITQIPDFYIKPVEDRALEERPLVDDQVPVIDFSGIYDPVSRSRVVKAIGDACKEWGVFQVINHGVPKHVLQDMIEVGHEFFNLPLEDKMSYYSDDLSQPVRFGTSYNPAKETILEWRDVLRHPGSISPEAVQLWPEKPESYRSRENTTNYLKGAKVFAETLFAALSESLGVQSDYLQNILTEMMFGINYYPYCPNPDLTLGLSAHSDASGITILLQDQIAGLQVLREGRWYLVQPRSDAFVINVGDQLEILSNGRFKSVEHRVTVNKEKTRISIGILCVPLGDTRIAPISGLIDESHPPMYREVIFKEYLGHYFSKQHNRKSSIDSVRLKF</sequence>
<comment type="caution">
    <text evidence="1">The sequence shown here is derived from an EMBL/GenBank/DDBJ whole genome shotgun (WGS) entry which is preliminary data.</text>
</comment>
<proteinExistence type="predicted"/>
<evidence type="ECO:0000313" key="1">
    <source>
        <dbReference type="EMBL" id="KAJ7545955.1"/>
    </source>
</evidence>
<reference evidence="2" key="1">
    <citation type="journal article" date="2024" name="Proc. Natl. Acad. Sci. U.S.A.">
        <title>Extraordinary preservation of gene collinearity over three hundred million years revealed in homosporous lycophytes.</title>
        <authorList>
            <person name="Li C."/>
            <person name="Wickell D."/>
            <person name="Kuo L.Y."/>
            <person name="Chen X."/>
            <person name="Nie B."/>
            <person name="Liao X."/>
            <person name="Peng D."/>
            <person name="Ji J."/>
            <person name="Jenkins J."/>
            <person name="Williams M."/>
            <person name="Shu S."/>
            <person name="Plott C."/>
            <person name="Barry K."/>
            <person name="Rajasekar S."/>
            <person name="Grimwood J."/>
            <person name="Han X."/>
            <person name="Sun S."/>
            <person name="Hou Z."/>
            <person name="He W."/>
            <person name="Dai G."/>
            <person name="Sun C."/>
            <person name="Schmutz J."/>
            <person name="Leebens-Mack J.H."/>
            <person name="Li F.W."/>
            <person name="Wang L."/>
        </authorList>
    </citation>
    <scope>NUCLEOTIDE SEQUENCE [LARGE SCALE GENOMIC DNA]</scope>
    <source>
        <strain evidence="2">cv. PW_Plant_1</strain>
    </source>
</reference>
<protein>
    <submittedName>
        <fullName evidence="1">Uncharacterized protein</fullName>
    </submittedName>
</protein>